<evidence type="ECO:0000256" key="7">
    <source>
        <dbReference type="ARBA" id="ARBA00023308"/>
    </source>
</evidence>
<evidence type="ECO:0000256" key="4">
    <source>
        <dbReference type="ARBA" id="ARBA00022777"/>
    </source>
</evidence>
<dbReference type="PANTHER" id="PTHR10196">
    <property type="entry name" value="SUGAR KINASE"/>
    <property type="match status" value="1"/>
</dbReference>
<keyword evidence="2" id="KW-0808">Transferase</keyword>
<gene>
    <name evidence="10" type="primary">rhaB</name>
    <name evidence="10" type="ORF">MARA_09630</name>
</gene>
<evidence type="ECO:0000259" key="9">
    <source>
        <dbReference type="Pfam" id="PF02782"/>
    </source>
</evidence>
<keyword evidence="4 10" id="KW-0418">Kinase</keyword>
<dbReference type="CDD" id="cd07771">
    <property type="entry name" value="ASKHA_NBD_FGGY_RhaB-like"/>
    <property type="match status" value="1"/>
</dbReference>
<feature type="domain" description="Carbohydrate kinase FGGY C-terminal" evidence="9">
    <location>
        <begin position="265"/>
        <end position="456"/>
    </location>
</feature>
<dbReference type="InterPro" id="IPR018485">
    <property type="entry name" value="FGGY_C"/>
</dbReference>
<comment type="similarity">
    <text evidence="1">Belongs to the FGGY kinase family.</text>
</comment>
<evidence type="ECO:0000256" key="3">
    <source>
        <dbReference type="ARBA" id="ARBA00022741"/>
    </source>
</evidence>
<keyword evidence="3" id="KW-0547">Nucleotide-binding</keyword>
<dbReference type="InterPro" id="IPR018484">
    <property type="entry name" value="FGGY_N"/>
</dbReference>
<evidence type="ECO:0000256" key="2">
    <source>
        <dbReference type="ARBA" id="ARBA00022679"/>
    </source>
</evidence>
<dbReference type="GO" id="GO:0004370">
    <property type="term" value="F:glycerol kinase activity"/>
    <property type="evidence" value="ECO:0007669"/>
    <property type="project" value="TreeGrafter"/>
</dbReference>
<evidence type="ECO:0000313" key="11">
    <source>
        <dbReference type="Proteomes" id="UP000467428"/>
    </source>
</evidence>
<dbReference type="Pfam" id="PF02782">
    <property type="entry name" value="FGGY_C"/>
    <property type="match status" value="1"/>
</dbReference>
<keyword evidence="5" id="KW-0067">ATP-binding</keyword>
<accession>A0A7I7RUQ1</accession>
<geneLocation type="plasmid" evidence="11">
    <name>pjcm18538 dna</name>
</geneLocation>
<keyword evidence="7" id="KW-0684">Rhamnose metabolism</keyword>
<dbReference type="Proteomes" id="UP000467428">
    <property type="component" value="Chromosome"/>
</dbReference>
<evidence type="ECO:0000256" key="1">
    <source>
        <dbReference type="ARBA" id="ARBA00009156"/>
    </source>
</evidence>
<dbReference type="InterPro" id="IPR013449">
    <property type="entry name" value="Rhamnulokinase"/>
</dbReference>
<reference evidence="10 11" key="1">
    <citation type="journal article" date="2019" name="Emerg. Microbes Infect.">
        <title>Comprehensive subspecies identification of 175 nontuberculous mycobacteria species based on 7547 genomic profiles.</title>
        <authorList>
            <person name="Matsumoto Y."/>
            <person name="Kinjo T."/>
            <person name="Motooka D."/>
            <person name="Nabeya D."/>
            <person name="Jung N."/>
            <person name="Uechi K."/>
            <person name="Horii T."/>
            <person name="Iida T."/>
            <person name="Fujita J."/>
            <person name="Nakamura S."/>
        </authorList>
    </citation>
    <scope>NUCLEOTIDE SEQUENCE [LARGE SCALE GENOMIC DNA]</scope>
    <source>
        <strain evidence="10 11">JCM 18538</strain>
    </source>
</reference>
<dbReference type="GO" id="GO:0005524">
    <property type="term" value="F:ATP binding"/>
    <property type="evidence" value="ECO:0007669"/>
    <property type="project" value="UniProtKB-KW"/>
</dbReference>
<evidence type="ECO:0000256" key="6">
    <source>
        <dbReference type="ARBA" id="ARBA00023157"/>
    </source>
</evidence>
<dbReference type="Gene3D" id="3.30.420.40">
    <property type="match status" value="2"/>
</dbReference>
<feature type="domain" description="Carbohydrate kinase FGGY N-terminal" evidence="8">
    <location>
        <begin position="16"/>
        <end position="255"/>
    </location>
</feature>
<dbReference type="GO" id="GO:0005829">
    <property type="term" value="C:cytosol"/>
    <property type="evidence" value="ECO:0007669"/>
    <property type="project" value="TreeGrafter"/>
</dbReference>
<dbReference type="GO" id="GO:0006071">
    <property type="term" value="P:glycerol metabolic process"/>
    <property type="evidence" value="ECO:0007669"/>
    <property type="project" value="TreeGrafter"/>
</dbReference>
<proteinExistence type="inferred from homology"/>
<name>A0A7I7RUQ1_9MYCO</name>
<dbReference type="EMBL" id="AP022593">
    <property type="protein sequence ID" value="BBY47495.1"/>
    <property type="molecule type" value="Genomic_DNA"/>
</dbReference>
<dbReference type="AlphaFoldDB" id="A0A7I7RUQ1"/>
<evidence type="ECO:0000259" key="8">
    <source>
        <dbReference type="Pfam" id="PF00370"/>
    </source>
</evidence>
<evidence type="ECO:0000256" key="5">
    <source>
        <dbReference type="ARBA" id="ARBA00022840"/>
    </source>
</evidence>
<dbReference type="GO" id="GO:0008993">
    <property type="term" value="F:rhamnulokinase activity"/>
    <property type="evidence" value="ECO:0007669"/>
    <property type="project" value="InterPro"/>
</dbReference>
<sequence length="490" mass="52010">MREERGLPMKSGRFVAVDLGATSGRVMLADVGPDSFEMRALHRFSNDPVYLWNGERAAMHWDLPALFAGVCAGLAEAGREAPDLTSVGVDSWAVDYGLLRGGKLLGLPYNYRDARCARGVDAVHATVPQDELFARNGLQFLPFNTVFQLAADRIEGLLDQADAALLVPDLIGYWLTGEMSTERTNASTTGLLGIDGQWDADLEAMLGLPVGLFPRLSEPGAELGPVLPDLVERAGLPGGLRVTTVASHDTASAVVAVPMTAASAAYVSCGTWALVGVEVGGPVVTEEARAANFTNEVGADGRIRLLRNVMGMWLLSESVRQWQRDGSHVDLPYLLEQAAACAPPDEVFDGDDPRFVEPGDVPGRIAAWYSERGLPVPRSRPEMTRAIVESLAAGFARGVEEAASLSGVGVETVHLVGGGALNRLLCQLVADRVDRPVVAGPVEATAIGNVLIQARAHGLLRGDLDALRGTISASVPTERYVPQRAPAGRV</sequence>
<keyword evidence="6" id="KW-1015">Disulfide bond</keyword>
<dbReference type="Pfam" id="PF00370">
    <property type="entry name" value="FGGY_N"/>
    <property type="match status" value="1"/>
</dbReference>
<dbReference type="SUPFAM" id="SSF53067">
    <property type="entry name" value="Actin-like ATPase domain"/>
    <property type="match status" value="2"/>
</dbReference>
<protein>
    <submittedName>
        <fullName evidence="10">Rhamnulokinase</fullName>
    </submittedName>
</protein>
<dbReference type="PANTHER" id="PTHR10196:SF93">
    <property type="entry name" value="L-RHAMNULOKINASE"/>
    <property type="match status" value="1"/>
</dbReference>
<dbReference type="InterPro" id="IPR043129">
    <property type="entry name" value="ATPase_NBD"/>
</dbReference>
<keyword evidence="11" id="KW-1185">Reference proteome</keyword>
<dbReference type="GO" id="GO:0019301">
    <property type="term" value="P:rhamnose catabolic process"/>
    <property type="evidence" value="ECO:0007669"/>
    <property type="project" value="InterPro"/>
</dbReference>
<evidence type="ECO:0000313" key="10">
    <source>
        <dbReference type="EMBL" id="BBY47495.1"/>
    </source>
</evidence>
<dbReference type="KEGG" id="marz:MARA_09630"/>
<organism evidence="10 11">
    <name type="scientific">Mycolicibacterium arabiense</name>
    <dbReference type="NCBI Taxonomy" id="1286181"/>
    <lineage>
        <taxon>Bacteria</taxon>
        <taxon>Bacillati</taxon>
        <taxon>Actinomycetota</taxon>
        <taxon>Actinomycetes</taxon>
        <taxon>Mycobacteriales</taxon>
        <taxon>Mycobacteriaceae</taxon>
        <taxon>Mycolicibacterium</taxon>
    </lineage>
</organism>